<dbReference type="STRING" id="74873.A0A084WPY2"/>
<protein>
    <submittedName>
        <fullName evidence="2 3">26S proteasome non-ATPase regulatory subunit 9-like isoform 2</fullName>
    </submittedName>
</protein>
<evidence type="ECO:0000259" key="1">
    <source>
        <dbReference type="Pfam" id="PF18265"/>
    </source>
</evidence>
<dbReference type="Pfam" id="PF18265">
    <property type="entry name" value="Nas2_N"/>
    <property type="match status" value="1"/>
</dbReference>
<keyword evidence="4" id="KW-1185">Reference proteome</keyword>
<dbReference type="VEuPathDB" id="VectorBase:ASIC020394"/>
<reference evidence="3" key="2">
    <citation type="submission" date="2020-05" db="UniProtKB">
        <authorList>
            <consortium name="EnsemblMetazoa"/>
        </authorList>
    </citation>
    <scope>IDENTIFICATION</scope>
</reference>
<dbReference type="EnsemblMetazoa" id="ASIC020394-RA">
    <property type="protein sequence ID" value="ASIC020394-PA"/>
    <property type="gene ID" value="ASIC020394"/>
</dbReference>
<keyword evidence="2" id="KW-0647">Proteasome</keyword>
<dbReference type="EMBL" id="KE525369">
    <property type="protein sequence ID" value="KFB52276.1"/>
    <property type="molecule type" value="Genomic_DNA"/>
</dbReference>
<evidence type="ECO:0000313" key="2">
    <source>
        <dbReference type="EMBL" id="KFB52276.1"/>
    </source>
</evidence>
<reference evidence="2 4" key="1">
    <citation type="journal article" date="2014" name="BMC Genomics">
        <title>Genome sequence of Anopheles sinensis provides insight into genetics basis of mosquito competence for malaria parasites.</title>
        <authorList>
            <person name="Zhou D."/>
            <person name="Zhang D."/>
            <person name="Ding G."/>
            <person name="Shi L."/>
            <person name="Hou Q."/>
            <person name="Ye Y."/>
            <person name="Xu Y."/>
            <person name="Zhou H."/>
            <person name="Xiong C."/>
            <person name="Li S."/>
            <person name="Yu J."/>
            <person name="Hong S."/>
            <person name="Yu X."/>
            <person name="Zou P."/>
            <person name="Chen C."/>
            <person name="Chang X."/>
            <person name="Wang W."/>
            <person name="Lv Y."/>
            <person name="Sun Y."/>
            <person name="Ma L."/>
            <person name="Shen B."/>
            <person name="Zhu C."/>
        </authorList>
    </citation>
    <scope>NUCLEOTIDE SEQUENCE [LARGE SCALE GENOMIC DNA]</scope>
</reference>
<dbReference type="EMBL" id="ATLV01025137">
    <property type="status" value="NOT_ANNOTATED_CDS"/>
    <property type="molecule type" value="Genomic_DNA"/>
</dbReference>
<dbReference type="GO" id="GO:0000502">
    <property type="term" value="C:proteasome complex"/>
    <property type="evidence" value="ECO:0007669"/>
    <property type="project" value="UniProtKB-KW"/>
</dbReference>
<evidence type="ECO:0000313" key="4">
    <source>
        <dbReference type="Proteomes" id="UP000030765"/>
    </source>
</evidence>
<dbReference type="PANTHER" id="PTHR12651">
    <property type="entry name" value="26S PROTEASOME NON-ATPASE REGULATORY SUBUNIT 9"/>
    <property type="match status" value="1"/>
</dbReference>
<dbReference type="GO" id="GO:0005737">
    <property type="term" value="C:cytoplasm"/>
    <property type="evidence" value="ECO:0007669"/>
    <property type="project" value="TreeGrafter"/>
</dbReference>
<dbReference type="VEuPathDB" id="VectorBase:ASIS011674"/>
<proteinExistence type="predicted"/>
<dbReference type="PANTHER" id="PTHR12651:SF1">
    <property type="entry name" value="26S PROTEASOME NON-ATPASE REGULATORY SUBUNIT 9"/>
    <property type="match status" value="1"/>
</dbReference>
<name>A0A084WPY2_ANOSI</name>
<dbReference type="AlphaFoldDB" id="A0A084WPY2"/>
<dbReference type="InterPro" id="IPR035269">
    <property type="entry name" value="PSMD9"/>
</dbReference>
<organism evidence="2">
    <name type="scientific">Anopheles sinensis</name>
    <name type="common">Mosquito</name>
    <dbReference type="NCBI Taxonomy" id="74873"/>
    <lineage>
        <taxon>Eukaryota</taxon>
        <taxon>Metazoa</taxon>
        <taxon>Ecdysozoa</taxon>
        <taxon>Arthropoda</taxon>
        <taxon>Hexapoda</taxon>
        <taxon>Insecta</taxon>
        <taxon>Pterygota</taxon>
        <taxon>Neoptera</taxon>
        <taxon>Endopterygota</taxon>
        <taxon>Diptera</taxon>
        <taxon>Nematocera</taxon>
        <taxon>Culicoidea</taxon>
        <taxon>Culicidae</taxon>
        <taxon>Anophelinae</taxon>
        <taxon>Anopheles</taxon>
    </lineage>
</organism>
<accession>A0A084WPY2</accession>
<evidence type="ECO:0000313" key="3">
    <source>
        <dbReference type="EnsemblMetazoa" id="ASIC020394-PA"/>
    </source>
</evidence>
<dbReference type="GO" id="GO:0005634">
    <property type="term" value="C:nucleus"/>
    <property type="evidence" value="ECO:0007669"/>
    <property type="project" value="TreeGrafter"/>
</dbReference>
<sequence length="88" mass="10338">MKEPLVDNEGYPRNDIDVVAVRHARRDIICLQNERRALYEQIYSALGEFHQQEKEKIVQSRNTPQPNQQQAEPMDCKQSFLGLVRISR</sequence>
<dbReference type="InterPro" id="IPR040815">
    <property type="entry name" value="Nas2_N"/>
</dbReference>
<dbReference type="GO" id="GO:0070682">
    <property type="term" value="P:proteasome regulatory particle assembly"/>
    <property type="evidence" value="ECO:0007669"/>
    <property type="project" value="InterPro"/>
</dbReference>
<feature type="domain" description="Nas2 N-terminal" evidence="1">
    <location>
        <begin position="1"/>
        <end position="51"/>
    </location>
</feature>
<dbReference type="Gene3D" id="6.10.140.1710">
    <property type="match status" value="1"/>
</dbReference>
<dbReference type="OrthoDB" id="72325at2759"/>
<dbReference type="Proteomes" id="UP000030765">
    <property type="component" value="Unassembled WGS sequence"/>
</dbReference>
<gene>
    <name evidence="2" type="ORF">ZHAS_00020394</name>
</gene>